<dbReference type="GO" id="GO:0005886">
    <property type="term" value="C:plasma membrane"/>
    <property type="evidence" value="ECO:0007669"/>
    <property type="project" value="UniProtKB-SubCell"/>
</dbReference>
<dbReference type="EMBL" id="DS113452">
    <property type="protein sequence ID" value="EAY05308.1"/>
    <property type="molecule type" value="Genomic_DNA"/>
</dbReference>
<reference evidence="19" key="1">
    <citation type="submission" date="2006-10" db="EMBL/GenBank/DDBJ databases">
        <authorList>
            <person name="Amadeo P."/>
            <person name="Zhao Q."/>
            <person name="Wortman J."/>
            <person name="Fraser-Liggett C."/>
            <person name="Carlton J."/>
        </authorList>
    </citation>
    <scope>NUCLEOTIDE SEQUENCE</scope>
    <source>
        <strain evidence="19">G3</strain>
    </source>
</reference>
<keyword evidence="3" id="KW-1003">Cell membrane</keyword>
<name>A2EPX0_TRIV3</name>
<feature type="disulfide bond" evidence="16">
    <location>
        <begin position="308"/>
        <end position="323"/>
    </location>
</feature>
<dbReference type="InParanoid" id="A2EPX0"/>
<dbReference type="InterPro" id="IPR006212">
    <property type="entry name" value="Furin_repeat"/>
</dbReference>
<dbReference type="InterPro" id="IPR055163">
    <property type="entry name" value="ALK/LTK-like_GRD"/>
</dbReference>
<keyword evidence="10" id="KW-1133">Transmembrane helix</keyword>
<dbReference type="STRING" id="5722.A2EPX0"/>
<dbReference type="AlphaFoldDB" id="A2EPX0"/>
<evidence type="ECO:0000256" key="7">
    <source>
        <dbReference type="ARBA" id="ARBA00022741"/>
    </source>
</evidence>
<evidence type="ECO:0000256" key="3">
    <source>
        <dbReference type="ARBA" id="ARBA00022475"/>
    </source>
</evidence>
<evidence type="ECO:0000313" key="20">
    <source>
        <dbReference type="Proteomes" id="UP000001542"/>
    </source>
</evidence>
<dbReference type="PANTHER" id="PTHR45756:SF1">
    <property type="entry name" value="PROTEIN KINASE DOMAIN CONTAINING PROTEIN"/>
    <property type="match status" value="1"/>
</dbReference>
<feature type="region of interest" description="Disordered" evidence="17">
    <location>
        <begin position="83"/>
        <end position="103"/>
    </location>
</feature>
<feature type="domain" description="TNFR-Cys" evidence="18">
    <location>
        <begin position="307"/>
        <end position="352"/>
    </location>
</feature>
<dbReference type="KEGG" id="tva:4763174"/>
<comment type="caution">
    <text evidence="16">Lacks conserved residue(s) required for the propagation of feature annotation.</text>
</comment>
<dbReference type="VEuPathDB" id="TrichDB:TVAGG3_0359650"/>
<reference evidence="19" key="2">
    <citation type="journal article" date="2007" name="Science">
        <title>Draft genome sequence of the sexually transmitted pathogen Trichomonas vaginalis.</title>
        <authorList>
            <person name="Carlton J.M."/>
            <person name="Hirt R.P."/>
            <person name="Silva J.C."/>
            <person name="Delcher A.L."/>
            <person name="Schatz M."/>
            <person name="Zhao Q."/>
            <person name="Wortman J.R."/>
            <person name="Bidwell S.L."/>
            <person name="Alsmark U.C.M."/>
            <person name="Besteiro S."/>
            <person name="Sicheritz-Ponten T."/>
            <person name="Noel C.J."/>
            <person name="Dacks J.B."/>
            <person name="Foster P.G."/>
            <person name="Simillion C."/>
            <person name="Van de Peer Y."/>
            <person name="Miranda-Saavedra D."/>
            <person name="Barton G.J."/>
            <person name="Westrop G.D."/>
            <person name="Mueller S."/>
            <person name="Dessi D."/>
            <person name="Fiori P.L."/>
            <person name="Ren Q."/>
            <person name="Paulsen I."/>
            <person name="Zhang H."/>
            <person name="Bastida-Corcuera F.D."/>
            <person name="Simoes-Barbosa A."/>
            <person name="Brown M.T."/>
            <person name="Hayes R.D."/>
            <person name="Mukherjee M."/>
            <person name="Okumura C.Y."/>
            <person name="Schneider R."/>
            <person name="Smith A.J."/>
            <person name="Vanacova S."/>
            <person name="Villalvazo M."/>
            <person name="Haas B.J."/>
            <person name="Pertea M."/>
            <person name="Feldblyum T.V."/>
            <person name="Utterback T.R."/>
            <person name="Shu C.L."/>
            <person name="Osoegawa K."/>
            <person name="de Jong P.J."/>
            <person name="Hrdy I."/>
            <person name="Horvathova L."/>
            <person name="Zubacova Z."/>
            <person name="Dolezal P."/>
            <person name="Malik S.B."/>
            <person name="Logsdon J.M. Jr."/>
            <person name="Henze K."/>
            <person name="Gupta A."/>
            <person name="Wang C.C."/>
            <person name="Dunne R.L."/>
            <person name="Upcroft J.A."/>
            <person name="Upcroft P."/>
            <person name="White O."/>
            <person name="Salzberg S.L."/>
            <person name="Tang P."/>
            <person name="Chiu C.-H."/>
            <person name="Lee Y.-S."/>
            <person name="Embley T.M."/>
            <person name="Coombs G.H."/>
            <person name="Mottram J.C."/>
            <person name="Tachezy J."/>
            <person name="Fraser-Liggett C.M."/>
            <person name="Johnson P.J."/>
        </authorList>
    </citation>
    <scope>NUCLEOTIDE SEQUENCE [LARGE SCALE GENOMIC DNA]</scope>
    <source>
        <strain evidence="19">G3</strain>
    </source>
</reference>
<evidence type="ECO:0000256" key="12">
    <source>
        <dbReference type="ARBA" id="ARBA00023137"/>
    </source>
</evidence>
<dbReference type="InterPro" id="IPR001368">
    <property type="entry name" value="TNFR/NGFR_Cys_rich_reg"/>
</dbReference>
<evidence type="ECO:0000256" key="9">
    <source>
        <dbReference type="ARBA" id="ARBA00022840"/>
    </source>
</evidence>
<keyword evidence="4" id="KW-0808">Transferase</keyword>
<evidence type="ECO:0000256" key="10">
    <source>
        <dbReference type="ARBA" id="ARBA00022989"/>
    </source>
</evidence>
<evidence type="ECO:0000313" key="19">
    <source>
        <dbReference type="EMBL" id="EAY05308.1"/>
    </source>
</evidence>
<organism evidence="19 20">
    <name type="scientific">Trichomonas vaginalis (strain ATCC PRA-98 / G3)</name>
    <dbReference type="NCBI Taxonomy" id="412133"/>
    <lineage>
        <taxon>Eukaryota</taxon>
        <taxon>Metamonada</taxon>
        <taxon>Parabasalia</taxon>
        <taxon>Trichomonadida</taxon>
        <taxon>Trichomonadidae</taxon>
        <taxon>Trichomonas</taxon>
    </lineage>
</organism>
<keyword evidence="9" id="KW-0067">ATP-binding</keyword>
<dbReference type="GO" id="GO:0004714">
    <property type="term" value="F:transmembrane receptor protein tyrosine kinase activity"/>
    <property type="evidence" value="ECO:0007669"/>
    <property type="project" value="UniProtKB-EC"/>
</dbReference>
<keyword evidence="20" id="KW-1185">Reference proteome</keyword>
<keyword evidence="8" id="KW-0418">Kinase</keyword>
<feature type="repeat" description="TNFR-Cys" evidence="16">
    <location>
        <begin position="307"/>
        <end position="352"/>
    </location>
</feature>
<keyword evidence="13 16" id="KW-1015">Disulfide bond</keyword>
<evidence type="ECO:0000256" key="5">
    <source>
        <dbReference type="ARBA" id="ARBA00022692"/>
    </source>
</evidence>
<keyword evidence="7" id="KW-0547">Nucleotide-binding</keyword>
<dbReference type="EC" id="2.7.10.1" evidence="2"/>
<evidence type="ECO:0000256" key="17">
    <source>
        <dbReference type="SAM" id="MobiDB-lite"/>
    </source>
</evidence>
<sequence length="425" mass="45896">MGSRKHDYSISNEIKLKLKETSLLKTFQLTNKSQILIMAQGTYLFKCYGAEGGNNNVYLGGKGSYIAGAIYIDKDSKSFTIDVGGKGPDTPNKGKANPGGYPDGGASGNSNKAIYMLGSAGGGGSSSVYLNNDKILVAAGGSGSAGNCQGAPRGNLEYSYEYEYVGVNSYKLKTVIPPSNSQCETDPLNTYQNYPPSGIGGGYPCGKRGSSQSIQSSSSYLVSSSGMSYINRDYMKLVEISDGNSNSGRTGNGEIIVNKYCSDENCYNCLDDSNKCSICKDGYHSNSNGVCKIDCNKFKQNGVCVENCDPGYFISSNNECIKCHESCSKCDGIEANKCTECTGDRFLENNMCISSCGEGKYGNRTTNTCDQCSPRCKICNSFFECTKCTNGYYLSQGNCNHLASQQYEIYRFSNFNKRVFKNCCD</sequence>
<evidence type="ECO:0000256" key="1">
    <source>
        <dbReference type="ARBA" id="ARBA00004251"/>
    </source>
</evidence>
<dbReference type="CDD" id="cd00064">
    <property type="entry name" value="FU"/>
    <property type="match status" value="1"/>
</dbReference>
<comment type="subcellular location">
    <subcellularLocation>
        <location evidence="1">Cell membrane</location>
        <topology evidence="1">Single-pass type I membrane protein</topology>
    </subcellularLocation>
</comment>
<evidence type="ECO:0000256" key="2">
    <source>
        <dbReference type="ARBA" id="ARBA00011902"/>
    </source>
</evidence>
<protein>
    <recommendedName>
        <fullName evidence="2">receptor protein-tyrosine kinase</fullName>
        <ecNumber evidence="2">2.7.10.1</ecNumber>
    </recommendedName>
</protein>
<dbReference type="Proteomes" id="UP000001542">
    <property type="component" value="Unassembled WGS sequence"/>
</dbReference>
<keyword evidence="11" id="KW-0472">Membrane</keyword>
<gene>
    <name evidence="19" type="ORF">TVAG_337000</name>
</gene>
<dbReference type="PANTHER" id="PTHR45756">
    <property type="entry name" value="PALMITOYLTRANSFERASE"/>
    <property type="match status" value="1"/>
</dbReference>
<evidence type="ECO:0000256" key="11">
    <source>
        <dbReference type="ARBA" id="ARBA00023136"/>
    </source>
</evidence>
<dbReference type="GO" id="GO:0005524">
    <property type="term" value="F:ATP binding"/>
    <property type="evidence" value="ECO:0007669"/>
    <property type="project" value="UniProtKB-KW"/>
</dbReference>
<dbReference type="InterPro" id="IPR009030">
    <property type="entry name" value="Growth_fac_rcpt_cys_sf"/>
</dbReference>
<dbReference type="SUPFAM" id="SSF57184">
    <property type="entry name" value="Growth factor receptor domain"/>
    <property type="match status" value="1"/>
</dbReference>
<dbReference type="InterPro" id="IPR053215">
    <property type="entry name" value="TKL_Ser/Thr_kinase"/>
</dbReference>
<dbReference type="Gene3D" id="2.10.220.10">
    <property type="entry name" value="Hormone Receptor, Insulin-like Growth Factor Receptor 1, Chain A, domain 2"/>
    <property type="match status" value="2"/>
</dbReference>
<accession>A2EPX0</accession>
<evidence type="ECO:0000256" key="15">
    <source>
        <dbReference type="ARBA" id="ARBA00023180"/>
    </source>
</evidence>
<evidence type="ECO:0000256" key="6">
    <source>
        <dbReference type="ARBA" id="ARBA00022729"/>
    </source>
</evidence>
<dbReference type="SMART" id="SM00261">
    <property type="entry name" value="FU"/>
    <property type="match status" value="3"/>
</dbReference>
<dbReference type="Pfam" id="PF12810">
    <property type="entry name" value="ALK_LTK_GRD"/>
    <property type="match status" value="1"/>
</dbReference>
<keyword evidence="15" id="KW-0325">Glycoprotein</keyword>
<dbReference type="RefSeq" id="XP_001317531.1">
    <property type="nucleotide sequence ID" value="XM_001317496.1"/>
</dbReference>
<proteinExistence type="predicted"/>
<keyword evidence="12" id="KW-0829">Tyrosine-protein kinase</keyword>
<evidence type="ECO:0000256" key="16">
    <source>
        <dbReference type="PROSITE-ProRule" id="PRU00206"/>
    </source>
</evidence>
<keyword evidence="14" id="KW-0675">Receptor</keyword>
<evidence type="ECO:0000256" key="4">
    <source>
        <dbReference type="ARBA" id="ARBA00022679"/>
    </source>
</evidence>
<evidence type="ECO:0000256" key="14">
    <source>
        <dbReference type="ARBA" id="ARBA00023170"/>
    </source>
</evidence>
<keyword evidence="6" id="KW-0732">Signal</keyword>
<evidence type="ECO:0000256" key="8">
    <source>
        <dbReference type="ARBA" id="ARBA00022777"/>
    </source>
</evidence>
<dbReference type="eggNOG" id="KOG3525">
    <property type="taxonomic scope" value="Eukaryota"/>
</dbReference>
<dbReference type="PROSITE" id="PS50050">
    <property type="entry name" value="TNFR_NGFR_2"/>
    <property type="match status" value="1"/>
</dbReference>
<dbReference type="OrthoDB" id="300641at2759"/>
<keyword evidence="5" id="KW-0812">Transmembrane</keyword>
<evidence type="ECO:0000256" key="13">
    <source>
        <dbReference type="ARBA" id="ARBA00023157"/>
    </source>
</evidence>
<dbReference type="VEuPathDB" id="TrichDB:TVAG_337000"/>
<evidence type="ECO:0000259" key="18">
    <source>
        <dbReference type="PROSITE" id="PS50050"/>
    </source>
</evidence>